<dbReference type="InterPro" id="IPR011042">
    <property type="entry name" value="6-blade_b-propeller_TolB-like"/>
</dbReference>
<comment type="cofactor">
    <cofactor evidence="15">
        <name>Zn(2+)</name>
        <dbReference type="ChEBI" id="CHEBI:29105"/>
    </cofactor>
    <text evidence="15">Binds 1 divalent metal cation per subunit.</text>
</comment>
<dbReference type="KEGG" id="tnl:113500276"/>
<evidence type="ECO:0000259" key="16">
    <source>
        <dbReference type="Pfam" id="PF08450"/>
    </source>
</evidence>
<comment type="cofactor">
    <cofactor evidence="3">
        <name>Mn(2+)</name>
        <dbReference type="ChEBI" id="CHEBI:29035"/>
    </cofactor>
</comment>
<dbReference type="SUPFAM" id="SSF63829">
    <property type="entry name" value="Calcium-dependent phosphotriesterase"/>
    <property type="match status" value="1"/>
</dbReference>
<evidence type="ECO:0000256" key="1">
    <source>
        <dbReference type="ARBA" id="ARBA00001589"/>
    </source>
</evidence>
<feature type="domain" description="SMP-30/Gluconolactonase/LRE-like region" evidence="16">
    <location>
        <begin position="14"/>
        <end position="270"/>
    </location>
</feature>
<feature type="active site" description="Proton donor/acceptor" evidence="14">
    <location>
        <position position="211"/>
    </location>
</feature>
<dbReference type="InterPro" id="IPR005511">
    <property type="entry name" value="SMP-30"/>
</dbReference>
<evidence type="ECO:0000256" key="5">
    <source>
        <dbReference type="ARBA" id="ARBA00004496"/>
    </source>
</evidence>
<protein>
    <recommendedName>
        <fullName evidence="8">Regucalcin</fullName>
        <ecNumber evidence="7">3.1.1.17</ecNumber>
    </recommendedName>
    <alternativeName>
        <fullName evidence="13">Gluconolactonase</fullName>
    </alternativeName>
</protein>
<accession>A0A7E5W8I3</accession>
<dbReference type="Pfam" id="PF08450">
    <property type="entry name" value="SGL"/>
    <property type="match status" value="1"/>
</dbReference>
<dbReference type="FunCoup" id="A0A7E5W8I3">
    <property type="interactions" value="181"/>
</dbReference>
<dbReference type="PRINTS" id="PR01790">
    <property type="entry name" value="SMP30FAMILY"/>
</dbReference>
<dbReference type="RefSeq" id="XP_026736797.1">
    <property type="nucleotide sequence ID" value="XM_026880996.1"/>
</dbReference>
<evidence type="ECO:0000313" key="18">
    <source>
        <dbReference type="RefSeq" id="XP_026736797.1"/>
    </source>
</evidence>
<keyword evidence="10 15" id="KW-0479">Metal-binding</keyword>
<evidence type="ECO:0000256" key="4">
    <source>
        <dbReference type="ARBA" id="ARBA00001946"/>
    </source>
</evidence>
<dbReference type="InterPro" id="IPR013658">
    <property type="entry name" value="SGL"/>
</dbReference>
<dbReference type="GO" id="GO:0005737">
    <property type="term" value="C:cytoplasm"/>
    <property type="evidence" value="ECO:0007669"/>
    <property type="project" value="UniProtKB-SubCell"/>
</dbReference>
<dbReference type="GeneID" id="113500276"/>
<name>A0A7E5W8I3_TRINI</name>
<evidence type="ECO:0000256" key="13">
    <source>
        <dbReference type="ARBA" id="ARBA00032464"/>
    </source>
</evidence>
<dbReference type="FunFam" id="2.120.10.30:FF:000027">
    <property type="entry name" value="Regucalcin homologue"/>
    <property type="match status" value="1"/>
</dbReference>
<evidence type="ECO:0000256" key="11">
    <source>
        <dbReference type="ARBA" id="ARBA00022801"/>
    </source>
</evidence>
<dbReference type="Gene3D" id="2.120.10.30">
    <property type="entry name" value="TolB, C-terminal domain"/>
    <property type="match status" value="1"/>
</dbReference>
<dbReference type="EC" id="3.1.1.17" evidence="7"/>
<evidence type="ECO:0000256" key="7">
    <source>
        <dbReference type="ARBA" id="ARBA00013227"/>
    </source>
</evidence>
<dbReference type="GO" id="GO:0004341">
    <property type="term" value="F:gluconolactonase activity"/>
    <property type="evidence" value="ECO:0007669"/>
    <property type="project" value="UniProtKB-EC"/>
</dbReference>
<evidence type="ECO:0000256" key="6">
    <source>
        <dbReference type="ARBA" id="ARBA00008853"/>
    </source>
</evidence>
<keyword evidence="12" id="KW-0106">Calcium</keyword>
<evidence type="ECO:0000256" key="10">
    <source>
        <dbReference type="ARBA" id="ARBA00022723"/>
    </source>
</evidence>
<evidence type="ECO:0000256" key="12">
    <source>
        <dbReference type="ARBA" id="ARBA00022837"/>
    </source>
</evidence>
<keyword evidence="11" id="KW-0378">Hydrolase</keyword>
<organism evidence="17 18">
    <name type="scientific">Trichoplusia ni</name>
    <name type="common">Cabbage looper</name>
    <dbReference type="NCBI Taxonomy" id="7111"/>
    <lineage>
        <taxon>Eukaryota</taxon>
        <taxon>Metazoa</taxon>
        <taxon>Ecdysozoa</taxon>
        <taxon>Arthropoda</taxon>
        <taxon>Hexapoda</taxon>
        <taxon>Insecta</taxon>
        <taxon>Pterygota</taxon>
        <taxon>Neoptera</taxon>
        <taxon>Endopterygota</taxon>
        <taxon>Lepidoptera</taxon>
        <taxon>Glossata</taxon>
        <taxon>Ditrysia</taxon>
        <taxon>Noctuoidea</taxon>
        <taxon>Noctuidae</taxon>
        <taxon>Plusiinae</taxon>
        <taxon>Trichoplusia</taxon>
    </lineage>
</organism>
<dbReference type="InParanoid" id="A0A7E5W8I3"/>
<comment type="cofactor">
    <cofactor evidence="2">
        <name>Ca(2+)</name>
        <dbReference type="ChEBI" id="CHEBI:29108"/>
    </cofactor>
</comment>
<dbReference type="PANTHER" id="PTHR10907:SF66">
    <property type="entry name" value="MIP34848P1-RELATED"/>
    <property type="match status" value="1"/>
</dbReference>
<feature type="binding site" evidence="15">
    <location>
        <position position="108"/>
    </location>
    <ligand>
        <name>substrate</name>
    </ligand>
</feature>
<dbReference type="Proteomes" id="UP000322000">
    <property type="component" value="Chromosome 13"/>
</dbReference>
<evidence type="ECO:0000313" key="17">
    <source>
        <dbReference type="Proteomes" id="UP000322000"/>
    </source>
</evidence>
<dbReference type="GO" id="GO:0005509">
    <property type="term" value="F:calcium ion binding"/>
    <property type="evidence" value="ECO:0007669"/>
    <property type="project" value="TreeGrafter"/>
</dbReference>
<evidence type="ECO:0000256" key="15">
    <source>
        <dbReference type="PIRSR" id="PIRSR605511-2"/>
    </source>
</evidence>
<feature type="binding site" evidence="15">
    <location>
        <position position="159"/>
    </location>
    <ligand>
        <name>a divalent metal cation</name>
        <dbReference type="ChEBI" id="CHEBI:60240"/>
    </ligand>
</feature>
<evidence type="ECO:0000256" key="9">
    <source>
        <dbReference type="ARBA" id="ARBA00022490"/>
    </source>
</evidence>
<keyword evidence="17" id="KW-1185">Reference proteome</keyword>
<dbReference type="OrthoDB" id="423498at2759"/>
<keyword evidence="15" id="KW-0862">Zinc</keyword>
<dbReference type="PANTHER" id="PTHR10907">
    <property type="entry name" value="REGUCALCIN"/>
    <property type="match status" value="1"/>
</dbReference>
<comment type="similarity">
    <text evidence="6">Belongs to the SMP-30/CGR1 family.</text>
</comment>
<dbReference type="AlphaFoldDB" id="A0A7E5W8I3"/>
<dbReference type="GO" id="GO:0019853">
    <property type="term" value="P:L-ascorbic acid biosynthetic process"/>
    <property type="evidence" value="ECO:0007669"/>
    <property type="project" value="TreeGrafter"/>
</dbReference>
<comment type="subcellular location">
    <subcellularLocation>
        <location evidence="5">Cytoplasm</location>
    </subcellularLocation>
</comment>
<reference evidence="18" key="1">
    <citation type="submission" date="2025-08" db="UniProtKB">
        <authorList>
            <consortium name="RefSeq"/>
        </authorList>
    </citation>
    <scope>IDENTIFICATION</scope>
</reference>
<proteinExistence type="inferred from homology"/>
<comment type="cofactor">
    <cofactor evidence="4">
        <name>Mg(2+)</name>
        <dbReference type="ChEBI" id="CHEBI:18420"/>
    </cofactor>
</comment>
<evidence type="ECO:0000256" key="14">
    <source>
        <dbReference type="PIRSR" id="PIRSR605511-1"/>
    </source>
</evidence>
<feature type="binding site" evidence="15">
    <location>
        <position position="16"/>
    </location>
    <ligand>
        <name>a divalent metal cation</name>
        <dbReference type="ChEBI" id="CHEBI:60240"/>
    </ligand>
</feature>
<comment type="catalytic activity">
    <reaction evidence="1">
        <text>D-glucono-1,5-lactone + H2O = D-gluconate + H(+)</text>
        <dbReference type="Rhea" id="RHEA:10440"/>
        <dbReference type="ChEBI" id="CHEBI:15377"/>
        <dbReference type="ChEBI" id="CHEBI:15378"/>
        <dbReference type="ChEBI" id="CHEBI:16217"/>
        <dbReference type="ChEBI" id="CHEBI:18391"/>
        <dbReference type="EC" id="3.1.1.17"/>
    </reaction>
</comment>
<sequence>MAPIVTQATDPVLLGEGPHWDHEDNALYFVGIPDYTVNKYVPATGTHTSTKFEYIPHFIIPVEGKKNHFMITQARKIVEIEWSGEDGAAKIVRTFAEVDHDQPNNQFNDAKADPRGRLFAGTMGPSLDINNMTEAVGSLYRFDGDGTAHKLATGMRLSNGMCWDLKERAFYYLDSLLYTIWRYDYDVETGNIANRREVFSLKENGLNGLADGITIDTDGNLWFAIYNGSQIVKFDPRTGKLLEQIPIPAKEVTSLTFGGPNLDVLYVTTGRIDKSPHPAGAIFAVTGIAARGHPNVKIKLN</sequence>
<feature type="binding site" evidence="15">
    <location>
        <position position="211"/>
    </location>
    <ligand>
        <name>a divalent metal cation</name>
        <dbReference type="ChEBI" id="CHEBI:60240"/>
    </ligand>
</feature>
<evidence type="ECO:0000256" key="3">
    <source>
        <dbReference type="ARBA" id="ARBA00001936"/>
    </source>
</evidence>
<gene>
    <name evidence="18" type="primary">LOC113500276</name>
</gene>
<keyword evidence="9" id="KW-0963">Cytoplasm</keyword>
<evidence type="ECO:0000256" key="8">
    <source>
        <dbReference type="ARBA" id="ARBA00016808"/>
    </source>
</evidence>
<evidence type="ECO:0000256" key="2">
    <source>
        <dbReference type="ARBA" id="ARBA00001913"/>
    </source>
</evidence>